<dbReference type="InterPro" id="IPR036291">
    <property type="entry name" value="NAD(P)-bd_dom_sf"/>
</dbReference>
<dbReference type="PANTHER" id="PTHR43245">
    <property type="entry name" value="BIFUNCTIONAL POLYMYXIN RESISTANCE PROTEIN ARNA"/>
    <property type="match status" value="1"/>
</dbReference>
<evidence type="ECO:0000259" key="1">
    <source>
        <dbReference type="Pfam" id="PF01370"/>
    </source>
</evidence>
<dbReference type="InterPro" id="IPR001509">
    <property type="entry name" value="Epimerase_deHydtase"/>
</dbReference>
<gene>
    <name evidence="2" type="ORF">Mth01_14180</name>
</gene>
<accession>A0A8J3R7B1</accession>
<dbReference type="PANTHER" id="PTHR43245:SF52">
    <property type="entry name" value="NAD-DEPENDENT EPIMERASE_DEHYDRATASE"/>
    <property type="match status" value="1"/>
</dbReference>
<dbReference type="AlphaFoldDB" id="A0A8J3R7B1"/>
<dbReference type="Pfam" id="PF01370">
    <property type="entry name" value="Epimerase"/>
    <property type="match status" value="1"/>
</dbReference>
<dbReference type="SUPFAM" id="SSF51735">
    <property type="entry name" value="NAD(P)-binding Rossmann-fold domains"/>
    <property type="match status" value="1"/>
</dbReference>
<reference evidence="2" key="1">
    <citation type="submission" date="2021-01" db="EMBL/GenBank/DDBJ databases">
        <title>Whole genome shotgun sequence of Sphaerimonospora thailandensis NBRC 107569.</title>
        <authorList>
            <person name="Komaki H."/>
            <person name="Tamura T."/>
        </authorList>
    </citation>
    <scope>NUCLEOTIDE SEQUENCE</scope>
    <source>
        <strain evidence="2">NBRC 107569</strain>
    </source>
</reference>
<feature type="domain" description="NAD-dependent epimerase/dehydratase" evidence="1">
    <location>
        <begin position="5"/>
        <end position="237"/>
    </location>
</feature>
<sequence length="311" mass="33331">MAHNVLVTGVSRHIGRRVASALAADPDVDRVIGVDTVPPSSLSRDDGTPPLGRTEFVRVDLRSPDVVRVISAADVDTVVHLSLVSGPAKSRSAVKEHNVIGTMQLLAACQRSETVRRVVVRSTTAVYGSSPNAPAVFSEDTEPAEASHHGYEKDAVEVEASVRGFSRRRPDVVTTTLRFAALMGPGVDSPLTRYFSQPVLPSVFGFDPRLQFVHEDDAVEVLGRVARQDHPGVFNVAGDGVLLLSQCARRAGRPVVPVPSPALRILGFSSEQLSLLTHGRVVDAGRLAAELGRRPKFGTAAAFEDFLAVRR</sequence>
<protein>
    <recommendedName>
        <fullName evidence="1">NAD-dependent epimerase/dehydratase domain-containing protein</fullName>
    </recommendedName>
</protein>
<organism evidence="2 3">
    <name type="scientific">Sphaerimonospora thailandensis</name>
    <dbReference type="NCBI Taxonomy" id="795644"/>
    <lineage>
        <taxon>Bacteria</taxon>
        <taxon>Bacillati</taxon>
        <taxon>Actinomycetota</taxon>
        <taxon>Actinomycetes</taxon>
        <taxon>Streptosporangiales</taxon>
        <taxon>Streptosporangiaceae</taxon>
        <taxon>Sphaerimonospora</taxon>
    </lineage>
</organism>
<dbReference type="InterPro" id="IPR050177">
    <property type="entry name" value="Lipid_A_modif_metabolic_enz"/>
</dbReference>
<proteinExistence type="predicted"/>
<comment type="caution">
    <text evidence="2">The sequence shown here is derived from an EMBL/GenBank/DDBJ whole genome shotgun (WGS) entry which is preliminary data.</text>
</comment>
<dbReference type="Proteomes" id="UP000610966">
    <property type="component" value="Unassembled WGS sequence"/>
</dbReference>
<evidence type="ECO:0000313" key="3">
    <source>
        <dbReference type="Proteomes" id="UP000610966"/>
    </source>
</evidence>
<keyword evidence="3" id="KW-1185">Reference proteome</keyword>
<dbReference type="Gene3D" id="3.40.50.720">
    <property type="entry name" value="NAD(P)-binding Rossmann-like Domain"/>
    <property type="match status" value="1"/>
</dbReference>
<dbReference type="RefSeq" id="WP_204013246.1">
    <property type="nucleotide sequence ID" value="NZ_BOOG01000012.1"/>
</dbReference>
<dbReference type="EMBL" id="BOOG01000012">
    <property type="protein sequence ID" value="GIH69165.1"/>
    <property type="molecule type" value="Genomic_DNA"/>
</dbReference>
<name>A0A8J3R7B1_9ACTN</name>
<evidence type="ECO:0000313" key="2">
    <source>
        <dbReference type="EMBL" id="GIH69165.1"/>
    </source>
</evidence>